<dbReference type="PANTHER" id="PTHR47424">
    <property type="entry name" value="REGULATORY PROTEIN GAL4"/>
    <property type="match status" value="1"/>
</dbReference>
<proteinExistence type="predicted"/>
<name>A0AAX6MCF3_9PEZI</name>
<dbReference type="GO" id="GO:0000981">
    <property type="term" value="F:DNA-binding transcription factor activity, RNA polymerase II-specific"/>
    <property type="evidence" value="ECO:0007669"/>
    <property type="project" value="TreeGrafter"/>
</dbReference>
<keyword evidence="7" id="KW-1185">Reference proteome</keyword>
<accession>A0AAX6MCF3</accession>
<dbReference type="GO" id="GO:0000978">
    <property type="term" value="F:RNA polymerase II cis-regulatory region sequence-specific DNA binding"/>
    <property type="evidence" value="ECO:0007669"/>
    <property type="project" value="TreeGrafter"/>
</dbReference>
<dbReference type="GO" id="GO:0008270">
    <property type="term" value="F:zinc ion binding"/>
    <property type="evidence" value="ECO:0007669"/>
    <property type="project" value="InterPro"/>
</dbReference>
<feature type="region of interest" description="Disordered" evidence="4">
    <location>
        <begin position="46"/>
        <end position="66"/>
    </location>
</feature>
<dbReference type="Proteomes" id="UP001369815">
    <property type="component" value="Unassembled WGS sequence"/>
</dbReference>
<evidence type="ECO:0000256" key="2">
    <source>
        <dbReference type="ARBA" id="ARBA00023163"/>
    </source>
</evidence>
<evidence type="ECO:0000313" key="6">
    <source>
        <dbReference type="EMBL" id="KAK6950368.1"/>
    </source>
</evidence>
<dbReference type="SMART" id="SM00906">
    <property type="entry name" value="Fungal_trans"/>
    <property type="match status" value="1"/>
</dbReference>
<keyword evidence="2" id="KW-0804">Transcription</keyword>
<dbReference type="GO" id="GO:0005634">
    <property type="term" value="C:nucleus"/>
    <property type="evidence" value="ECO:0007669"/>
    <property type="project" value="TreeGrafter"/>
</dbReference>
<evidence type="ECO:0000259" key="5">
    <source>
        <dbReference type="SMART" id="SM00906"/>
    </source>
</evidence>
<feature type="region of interest" description="Disordered" evidence="4">
    <location>
        <begin position="726"/>
        <end position="747"/>
    </location>
</feature>
<evidence type="ECO:0000313" key="7">
    <source>
        <dbReference type="Proteomes" id="UP001369815"/>
    </source>
</evidence>
<evidence type="ECO:0000256" key="3">
    <source>
        <dbReference type="ARBA" id="ARBA00023242"/>
    </source>
</evidence>
<organism evidence="6 7">
    <name type="scientific">Daldinia eschscholtzii</name>
    <dbReference type="NCBI Taxonomy" id="292717"/>
    <lineage>
        <taxon>Eukaryota</taxon>
        <taxon>Fungi</taxon>
        <taxon>Dikarya</taxon>
        <taxon>Ascomycota</taxon>
        <taxon>Pezizomycotina</taxon>
        <taxon>Sordariomycetes</taxon>
        <taxon>Xylariomycetidae</taxon>
        <taxon>Xylariales</taxon>
        <taxon>Hypoxylaceae</taxon>
        <taxon>Daldinia</taxon>
    </lineage>
</organism>
<gene>
    <name evidence="6" type="ORF">Daesc_008694</name>
</gene>
<dbReference type="GO" id="GO:0000435">
    <property type="term" value="P:positive regulation of transcription from RNA polymerase II promoter by galactose"/>
    <property type="evidence" value="ECO:0007669"/>
    <property type="project" value="TreeGrafter"/>
</dbReference>
<keyword evidence="1" id="KW-0805">Transcription regulation</keyword>
<feature type="domain" description="Xylanolytic transcriptional activator regulatory" evidence="5">
    <location>
        <begin position="341"/>
        <end position="413"/>
    </location>
</feature>
<dbReference type="GO" id="GO:0006351">
    <property type="term" value="P:DNA-templated transcription"/>
    <property type="evidence" value="ECO:0007669"/>
    <property type="project" value="InterPro"/>
</dbReference>
<dbReference type="EMBL" id="JBANMG010000008">
    <property type="protein sequence ID" value="KAK6950368.1"/>
    <property type="molecule type" value="Genomic_DNA"/>
</dbReference>
<dbReference type="CDD" id="cd12148">
    <property type="entry name" value="fungal_TF_MHR"/>
    <property type="match status" value="1"/>
</dbReference>
<evidence type="ECO:0000256" key="4">
    <source>
        <dbReference type="SAM" id="MobiDB-lite"/>
    </source>
</evidence>
<comment type="caution">
    <text evidence="6">The sequence shown here is derived from an EMBL/GenBank/DDBJ whole genome shotgun (WGS) entry which is preliminary data.</text>
</comment>
<keyword evidence="3" id="KW-0539">Nucleus</keyword>
<dbReference type="PANTHER" id="PTHR47424:SF9">
    <property type="entry name" value="TAH-2"/>
    <property type="match status" value="1"/>
</dbReference>
<dbReference type="Pfam" id="PF04082">
    <property type="entry name" value="Fungal_trans"/>
    <property type="match status" value="1"/>
</dbReference>
<dbReference type="InterPro" id="IPR051127">
    <property type="entry name" value="Fungal_SecMet_Regulators"/>
</dbReference>
<reference evidence="6 7" key="1">
    <citation type="journal article" date="2024" name="Front Chem Biol">
        <title>Unveiling the potential of Daldinia eschscholtzii MFLUCC 19-0629 through bioactivity and bioinformatics studies for enhanced sustainable agriculture production.</title>
        <authorList>
            <person name="Brooks S."/>
            <person name="Weaver J.A."/>
            <person name="Klomchit A."/>
            <person name="Alharthi S.A."/>
            <person name="Onlamun T."/>
            <person name="Nurani R."/>
            <person name="Vong T.K."/>
            <person name="Alberti F."/>
            <person name="Greco C."/>
        </authorList>
    </citation>
    <scope>NUCLEOTIDE SEQUENCE [LARGE SCALE GENOMIC DNA]</scope>
    <source>
        <strain evidence="6">MFLUCC 19-0629</strain>
    </source>
</reference>
<dbReference type="InterPro" id="IPR007219">
    <property type="entry name" value="XnlR_reg_dom"/>
</dbReference>
<sequence length="747" mass="82527">MSDDDDMCYVAFSGGFLGLTMAGCNGLKPCSTCDKRSLECLYTPTSLETGSQEPLGSPSKRRHTDNSPRAIKLESGQTVATHTPFLASWDQSTNRSAMSLAEIEPLEPSPKKLMGTSRHLITNSDREFDTRSRISNVSGAADEITVMFLPRMLQDKTGRLQYVGESGSLAYLQLIRIIVENVSGPSDFTDDPQRHNIVENRIELSQDTRLTGVLPDRNTADILVESFFINTSGLVEVFHKAEFVQLVEDCYIDPLSTSSADLCLLNLVFAIGLVIARPLQGTNEAAVIRSLHSKPNRAELFFRNARNHGPDSGFEDADFWSIQALILMSLYMLSISNRNASHAYHGMAVRSAQALGLHREESMAVFKPHVIHLRRNVWKTLLVLDRILAASLGRPITISLEDCSEYVLNHSAGTTSDEHMMSEITDPVALDAAVKSCHLIGLTLKKIYAERKVSTLVAQGIADRLEDWERQLHGNLHCQRLVDRSIDSAQAACVEASQRTIVLARAALDAEYLPQCNPFVIYFVFSAALIILSNEFASLYHNPDADKSIDSALMILQYCGEMDIQAERVLDIVQNFHHANMDRPDTAKKIHLPGRKIPTMLHTFQCNTMPPFFHTIKAEPQELYANDVAPTKERQISALSASSLEQAMRPMMGPMLQQPSPEGSVSLNSGIATASMAPGMEALGSSDPEFDMDSLWQGWHTPTGSMGIPPPMHHHMEPFGSYGLQPPMPHGSGLNSHVQTYPPANFR</sequence>
<evidence type="ECO:0000256" key="1">
    <source>
        <dbReference type="ARBA" id="ARBA00023015"/>
    </source>
</evidence>
<dbReference type="AlphaFoldDB" id="A0AAX6MCF3"/>
<protein>
    <recommendedName>
        <fullName evidence="5">Xylanolytic transcriptional activator regulatory domain-containing protein</fullName>
    </recommendedName>
</protein>